<reference evidence="3" key="2">
    <citation type="submission" date="2021-06" db="EMBL/GenBank/DDBJ databases">
        <authorList>
            <person name="Rogers T.H."/>
            <person name="Ramsay J.P."/>
            <person name="Wang P."/>
            <person name="Terpolilli J."/>
        </authorList>
    </citation>
    <scope>NUCLEOTIDE SEQUENCE [LARGE SCALE GENOMIC DNA]</scope>
    <source>
        <strain evidence="3">WSM5005</strain>
    </source>
</reference>
<dbReference type="InterPro" id="IPR049021">
    <property type="entry name" value="AmiR_N"/>
</dbReference>
<dbReference type="STRING" id="754502.BJG93_05485"/>
<dbReference type="SMART" id="SM01012">
    <property type="entry name" value="ANTAR"/>
    <property type="match status" value="1"/>
</dbReference>
<dbReference type="AlphaFoldDB" id="A0A1I9YF02"/>
<dbReference type="RefSeq" id="WP_051374389.1">
    <property type="nucleotide sequence ID" value="NZ_CP017561.2"/>
</dbReference>
<evidence type="ECO:0000256" key="1">
    <source>
        <dbReference type="SAM" id="Coils"/>
    </source>
</evidence>
<organism evidence="3 4">
    <name type="scientific">Paraburkholderia sprentiae WSM5005</name>
    <dbReference type="NCBI Taxonomy" id="754502"/>
    <lineage>
        <taxon>Bacteria</taxon>
        <taxon>Pseudomonadati</taxon>
        <taxon>Pseudomonadota</taxon>
        <taxon>Betaproteobacteria</taxon>
        <taxon>Burkholderiales</taxon>
        <taxon>Burkholderiaceae</taxon>
        <taxon>Paraburkholderia</taxon>
    </lineage>
</organism>
<dbReference type="KEGG" id="pspw:BJG93_05485"/>
<dbReference type="OrthoDB" id="8720242at2"/>
<dbReference type="InterPro" id="IPR005561">
    <property type="entry name" value="ANTAR"/>
</dbReference>
<proteinExistence type="predicted"/>
<dbReference type="Pfam" id="PF03861">
    <property type="entry name" value="ANTAR"/>
    <property type="match status" value="1"/>
</dbReference>
<name>A0A1I9YF02_9BURK</name>
<dbReference type="PROSITE" id="PS50921">
    <property type="entry name" value="ANTAR"/>
    <property type="match status" value="1"/>
</dbReference>
<feature type="domain" description="ANTAR" evidence="2">
    <location>
        <begin position="142"/>
        <end position="203"/>
    </location>
</feature>
<dbReference type="Proteomes" id="UP000179860">
    <property type="component" value="Chromosome 1"/>
</dbReference>
<dbReference type="GO" id="GO:0003723">
    <property type="term" value="F:RNA binding"/>
    <property type="evidence" value="ECO:0007669"/>
    <property type="project" value="InterPro"/>
</dbReference>
<protein>
    <submittedName>
        <fullName evidence="3">ANTAR domain-containing protein</fullName>
    </submittedName>
</protein>
<keyword evidence="1" id="KW-0175">Coiled coil</keyword>
<dbReference type="InterPro" id="IPR036388">
    <property type="entry name" value="WH-like_DNA-bd_sf"/>
</dbReference>
<evidence type="ECO:0000313" key="3">
    <source>
        <dbReference type="EMBL" id="APA84885.1"/>
    </source>
</evidence>
<dbReference type="InterPro" id="IPR008327">
    <property type="entry name" value="Sig_transdc_resp-reg_antiterm"/>
</dbReference>
<dbReference type="EMBL" id="CP017561">
    <property type="protein sequence ID" value="APA84885.1"/>
    <property type="molecule type" value="Genomic_DNA"/>
</dbReference>
<evidence type="ECO:0000313" key="4">
    <source>
        <dbReference type="Proteomes" id="UP000179860"/>
    </source>
</evidence>
<feature type="coiled-coil region" evidence="1">
    <location>
        <begin position="135"/>
        <end position="162"/>
    </location>
</feature>
<dbReference type="InterPro" id="IPR011006">
    <property type="entry name" value="CheY-like_superfamily"/>
</dbReference>
<reference evidence="3" key="1">
    <citation type="submission" date="2016-09" db="EMBL/GenBank/DDBJ databases">
        <title>The Complete Genome of Burkholderia sprentiae wsm5005.</title>
        <authorList>
            <person name="De Meyer S."/>
            <person name="Wang P."/>
            <person name="Terpolilli J."/>
        </authorList>
    </citation>
    <scope>NUCLEOTIDE SEQUENCE [LARGE SCALE GENOMIC DNA]</scope>
    <source>
        <strain evidence="3">WSM5005</strain>
    </source>
</reference>
<keyword evidence="4" id="KW-1185">Reference proteome</keyword>
<dbReference type="SUPFAM" id="SSF52172">
    <property type="entry name" value="CheY-like"/>
    <property type="match status" value="1"/>
</dbReference>
<gene>
    <name evidence="3" type="ORF">BJG93_05485</name>
</gene>
<dbReference type="PIRSF" id="PIRSF036382">
    <property type="entry name" value="RR_antiterm"/>
    <property type="match status" value="1"/>
</dbReference>
<dbReference type="Gene3D" id="1.10.10.10">
    <property type="entry name" value="Winged helix-like DNA-binding domain superfamily/Winged helix DNA-binding domain"/>
    <property type="match status" value="1"/>
</dbReference>
<dbReference type="Gene3D" id="3.40.50.2300">
    <property type="match status" value="1"/>
</dbReference>
<dbReference type="Pfam" id="PF21332">
    <property type="entry name" value="AmiR_N"/>
    <property type="match status" value="1"/>
</dbReference>
<sequence length="213" mass="23731">MNDEEEAGRGVPAPALPISHLLMDLRSLRVCVFHPHDRDGAQLTQQLQRIGCHVQAFWPPLASAPAGTDVVFFALFPDILDLIDDWCTDDDAPPSIAVLNYENPTLIEAMLHIDAKAVVTSPIRSFGLLSALVLARELGRERRKLRKRIMRLEEKLGSARKVAEAQEILCRQRGVNKAEAYRIMREQAMAKRMTVEDIASALINANDILSSGR</sequence>
<accession>A0A1I9YF02</accession>
<evidence type="ECO:0000259" key="2">
    <source>
        <dbReference type="PROSITE" id="PS50921"/>
    </source>
</evidence>